<evidence type="ECO:0000313" key="2">
    <source>
        <dbReference type="EMBL" id="QJH94966.1"/>
    </source>
</evidence>
<accession>A0A6H1ZJN6</accession>
<name>A0A6H1ZJN6_9ZZZZ</name>
<proteinExistence type="predicted"/>
<reference evidence="1" key="1">
    <citation type="submission" date="2020-03" db="EMBL/GenBank/DDBJ databases">
        <title>The deep terrestrial virosphere.</title>
        <authorList>
            <person name="Holmfeldt K."/>
            <person name="Nilsson E."/>
            <person name="Simone D."/>
            <person name="Lopez-Fernandez M."/>
            <person name="Wu X."/>
            <person name="de Brujin I."/>
            <person name="Lundin D."/>
            <person name="Andersson A."/>
            <person name="Bertilsson S."/>
            <person name="Dopson M."/>
        </authorList>
    </citation>
    <scope>NUCLEOTIDE SEQUENCE</scope>
    <source>
        <strain evidence="1">TM448A00732</strain>
        <strain evidence="2">TM448B00314</strain>
    </source>
</reference>
<dbReference type="EMBL" id="MT144610">
    <property type="protein sequence ID" value="QJH94966.1"/>
    <property type="molecule type" value="Genomic_DNA"/>
</dbReference>
<gene>
    <name evidence="1" type="ORF">TM448A00732_0028</name>
    <name evidence="2" type="ORF">TM448B00314_0026</name>
</gene>
<protein>
    <submittedName>
        <fullName evidence="1">Uncharacterized protein</fullName>
    </submittedName>
</protein>
<sequence length="54" mass="6460">MKFNHEHKVIINTLTYDEAVAFTKFLASEIIRHYDDIEQAIRLIELVRKQCLNQ</sequence>
<evidence type="ECO:0000313" key="1">
    <source>
        <dbReference type="EMBL" id="QJA47738.1"/>
    </source>
</evidence>
<dbReference type="AlphaFoldDB" id="A0A6H1ZJN6"/>
<dbReference type="EMBL" id="MT144054">
    <property type="protein sequence ID" value="QJA47738.1"/>
    <property type="molecule type" value="Genomic_DNA"/>
</dbReference>
<organism evidence="1">
    <name type="scientific">viral metagenome</name>
    <dbReference type="NCBI Taxonomy" id="1070528"/>
    <lineage>
        <taxon>unclassified sequences</taxon>
        <taxon>metagenomes</taxon>
        <taxon>organismal metagenomes</taxon>
    </lineage>
</organism>